<dbReference type="EMBL" id="FCOA02000034">
    <property type="protein sequence ID" value="SAK89689.1"/>
    <property type="molecule type" value="Genomic_DNA"/>
</dbReference>
<keyword evidence="3" id="KW-1185">Reference proteome</keyword>
<accession>A0A158D533</accession>
<evidence type="ECO:0000313" key="3">
    <source>
        <dbReference type="Proteomes" id="UP000054851"/>
    </source>
</evidence>
<dbReference type="Proteomes" id="UP000054851">
    <property type="component" value="Unassembled WGS sequence"/>
</dbReference>
<dbReference type="AlphaFoldDB" id="A0A158D533"/>
<name>A0A158D533_9BURK</name>
<keyword evidence="1" id="KW-0812">Transmembrane</keyword>
<keyword evidence="1" id="KW-1133">Transmembrane helix</keyword>
<sequence length="106" mass="11463">MTVCPHCDYHRAQKRSYVPRLSAPAQAAAGRLIARGSHAVRKRAVLVLVLALLAISGYLWLGESGLDARIRSLSSHHWLGVVDEPPNDDAAAEAARAKRTRDTAAL</sequence>
<comment type="caution">
    <text evidence="2">The sequence shown here is derived from an EMBL/GenBank/DDBJ whole genome shotgun (WGS) entry which is preliminary data.</text>
</comment>
<gene>
    <name evidence="2" type="ORF">AWB79_06460</name>
</gene>
<reference evidence="2" key="1">
    <citation type="submission" date="2016-01" db="EMBL/GenBank/DDBJ databases">
        <authorList>
            <person name="Peeters C."/>
        </authorList>
    </citation>
    <scope>NUCLEOTIDE SEQUENCE</scope>
    <source>
        <strain evidence="2">LMG 29322</strain>
    </source>
</reference>
<evidence type="ECO:0000313" key="2">
    <source>
        <dbReference type="EMBL" id="SAK89689.1"/>
    </source>
</evidence>
<keyword evidence="1" id="KW-0472">Membrane</keyword>
<organism evidence="2 3">
    <name type="scientific">Caballeronia hypogeia</name>
    <dbReference type="NCBI Taxonomy" id="1777140"/>
    <lineage>
        <taxon>Bacteria</taxon>
        <taxon>Pseudomonadati</taxon>
        <taxon>Pseudomonadota</taxon>
        <taxon>Betaproteobacteria</taxon>
        <taxon>Burkholderiales</taxon>
        <taxon>Burkholderiaceae</taxon>
        <taxon>Caballeronia</taxon>
    </lineage>
</organism>
<dbReference type="RefSeq" id="WP_157695895.1">
    <property type="nucleotide sequence ID" value="NZ_FCOA02000034.1"/>
</dbReference>
<protein>
    <submittedName>
        <fullName evidence="2">Uncharacterized protein</fullName>
    </submittedName>
</protein>
<proteinExistence type="predicted"/>
<evidence type="ECO:0000256" key="1">
    <source>
        <dbReference type="SAM" id="Phobius"/>
    </source>
</evidence>
<feature type="transmembrane region" description="Helical" evidence="1">
    <location>
        <begin position="44"/>
        <end position="61"/>
    </location>
</feature>